<gene>
    <name evidence="2" type="ORF">ERS137965_02787</name>
    <name evidence="3" type="ORF">ERS137966_03084</name>
</gene>
<evidence type="ECO:0000313" key="2">
    <source>
        <dbReference type="EMBL" id="CNL34616.1"/>
    </source>
</evidence>
<dbReference type="SUPFAM" id="SSF49401">
    <property type="entry name" value="Bacterial adhesins"/>
    <property type="match status" value="1"/>
</dbReference>
<feature type="transmembrane region" description="Helical" evidence="1">
    <location>
        <begin position="31"/>
        <end position="49"/>
    </location>
</feature>
<dbReference type="OrthoDB" id="8926940at2"/>
<proteinExistence type="predicted"/>
<dbReference type="Proteomes" id="UP000038647">
    <property type="component" value="Unassembled WGS sequence"/>
</dbReference>
<sequence>MYPNREVVRENRATESSALWVLSKNLPLSRFFYLILILVSGLFTSQHVLALSCVLSTTGSAIFTESIANSIAIPQSVPDGTIVWRSELRVLPVKCYMTATISAEAVKAYYNPGNIVMPTGITLGANINGVNVDAATSSSTKGVAIGITVPTCSNSAGCPSTGTTFNASYYVYAKKSGSRPSGTYPLASFKVFQLDGSGGMNNVAGSNLVYSASNLGNIRFITCNATASVSPNIVDFGSIIANKPVIGTVAKERNFTITVSKTCSDPVKVSTTYSSTKPIINGNEVDLSNGLSLQIKNINSGNYIIYNNVDSIADLSSMNSVTVPFLAQLKWNKNTAVKGKINSAVTFTFSYN</sequence>
<keyword evidence="1" id="KW-0812">Transmembrane</keyword>
<protein>
    <submittedName>
        <fullName evidence="2">Fimbrial protein</fullName>
    </submittedName>
</protein>
<dbReference type="eggNOG" id="COG3539">
    <property type="taxonomic scope" value="Bacteria"/>
</dbReference>
<name>A0A0T9UDJ9_YERAL</name>
<dbReference type="Proteomes" id="UP000041595">
    <property type="component" value="Unassembled WGS sequence"/>
</dbReference>
<dbReference type="EMBL" id="CQEH01000014">
    <property type="protein sequence ID" value="CNL38364.1"/>
    <property type="molecule type" value="Genomic_DNA"/>
</dbReference>
<dbReference type="InterPro" id="IPR036937">
    <property type="entry name" value="Adhesion_dom_fimbrial_sf"/>
</dbReference>
<accession>A0A0T9UDJ9</accession>
<evidence type="ECO:0000313" key="3">
    <source>
        <dbReference type="EMBL" id="CNL38364.1"/>
    </source>
</evidence>
<dbReference type="Gene3D" id="2.60.40.1090">
    <property type="entry name" value="Fimbrial-type adhesion domain"/>
    <property type="match status" value="1"/>
</dbReference>
<reference evidence="3 4" key="2">
    <citation type="submission" date="2015-03" db="EMBL/GenBank/DDBJ databases">
        <authorList>
            <consortium name="Pathogen Informatics"/>
            <person name="Murphy D."/>
        </authorList>
    </citation>
    <scope>NUCLEOTIDE SEQUENCE [LARGE SCALE GENOMIC DNA]</scope>
    <source>
        <strain evidence="3 4">IP08791</strain>
    </source>
</reference>
<organism evidence="2 5">
    <name type="scientific">Yersinia aldovae</name>
    <dbReference type="NCBI Taxonomy" id="29483"/>
    <lineage>
        <taxon>Bacteria</taxon>
        <taxon>Pseudomonadati</taxon>
        <taxon>Pseudomonadota</taxon>
        <taxon>Gammaproteobacteria</taxon>
        <taxon>Enterobacterales</taxon>
        <taxon>Yersiniaceae</taxon>
        <taxon>Yersinia</taxon>
    </lineage>
</organism>
<keyword evidence="1" id="KW-1133">Transmembrane helix</keyword>
<reference evidence="2 5" key="1">
    <citation type="submission" date="2015-03" db="EMBL/GenBank/DDBJ databases">
        <authorList>
            <person name="Murphy D."/>
        </authorList>
    </citation>
    <scope>NUCLEOTIDE SEQUENCE [LARGE SCALE GENOMIC DNA]</scope>
    <source>
        <strain evidence="2 5">IP06005</strain>
    </source>
</reference>
<dbReference type="GO" id="GO:0009289">
    <property type="term" value="C:pilus"/>
    <property type="evidence" value="ECO:0007669"/>
    <property type="project" value="InterPro"/>
</dbReference>
<dbReference type="STRING" id="1453495.AT01_3710"/>
<dbReference type="InterPro" id="IPR008966">
    <property type="entry name" value="Adhesion_dom_sf"/>
</dbReference>
<dbReference type="EMBL" id="CQEJ01000015">
    <property type="protein sequence ID" value="CNL34616.1"/>
    <property type="molecule type" value="Genomic_DNA"/>
</dbReference>
<evidence type="ECO:0000256" key="1">
    <source>
        <dbReference type="SAM" id="Phobius"/>
    </source>
</evidence>
<keyword evidence="4" id="KW-1185">Reference proteome</keyword>
<evidence type="ECO:0000313" key="5">
    <source>
        <dbReference type="Proteomes" id="UP000041595"/>
    </source>
</evidence>
<evidence type="ECO:0000313" key="4">
    <source>
        <dbReference type="Proteomes" id="UP000038647"/>
    </source>
</evidence>
<dbReference type="RefSeq" id="WP_042839470.1">
    <property type="nucleotide sequence ID" value="NZ_CQEH01000014.1"/>
</dbReference>
<dbReference type="GO" id="GO:0007155">
    <property type="term" value="P:cell adhesion"/>
    <property type="evidence" value="ECO:0007669"/>
    <property type="project" value="InterPro"/>
</dbReference>
<dbReference type="AlphaFoldDB" id="A0A0T9UDJ9"/>
<keyword evidence="1" id="KW-0472">Membrane</keyword>